<accession>A0A0E9VBR1</accession>
<dbReference type="EMBL" id="GBXM01033924">
    <property type="protein sequence ID" value="JAH74653.1"/>
    <property type="molecule type" value="Transcribed_RNA"/>
</dbReference>
<protein>
    <submittedName>
        <fullName evidence="1">Uncharacterized protein</fullName>
    </submittedName>
</protein>
<organism evidence="1">
    <name type="scientific">Anguilla anguilla</name>
    <name type="common">European freshwater eel</name>
    <name type="synonym">Muraena anguilla</name>
    <dbReference type="NCBI Taxonomy" id="7936"/>
    <lineage>
        <taxon>Eukaryota</taxon>
        <taxon>Metazoa</taxon>
        <taxon>Chordata</taxon>
        <taxon>Craniata</taxon>
        <taxon>Vertebrata</taxon>
        <taxon>Euteleostomi</taxon>
        <taxon>Actinopterygii</taxon>
        <taxon>Neopterygii</taxon>
        <taxon>Teleostei</taxon>
        <taxon>Anguilliformes</taxon>
        <taxon>Anguillidae</taxon>
        <taxon>Anguilla</taxon>
    </lineage>
</organism>
<name>A0A0E9VBR1_ANGAN</name>
<dbReference type="AlphaFoldDB" id="A0A0E9VBR1"/>
<evidence type="ECO:0000313" key="1">
    <source>
        <dbReference type="EMBL" id="JAH74653.1"/>
    </source>
</evidence>
<sequence length="49" mass="5465">MMPGLFLAEYNTKIGLGPGVKVIYLLNDNPVENPHMKNLERIVPDVPCL</sequence>
<reference evidence="1" key="2">
    <citation type="journal article" date="2015" name="Fish Shellfish Immunol.">
        <title>Early steps in the European eel (Anguilla anguilla)-Vibrio vulnificus interaction in the gills: Role of the RtxA13 toxin.</title>
        <authorList>
            <person name="Callol A."/>
            <person name="Pajuelo D."/>
            <person name="Ebbesson L."/>
            <person name="Teles M."/>
            <person name="MacKenzie S."/>
            <person name="Amaro C."/>
        </authorList>
    </citation>
    <scope>NUCLEOTIDE SEQUENCE</scope>
</reference>
<reference evidence="1" key="1">
    <citation type="submission" date="2014-11" db="EMBL/GenBank/DDBJ databases">
        <authorList>
            <person name="Amaro Gonzalez C."/>
        </authorList>
    </citation>
    <scope>NUCLEOTIDE SEQUENCE</scope>
</reference>
<proteinExistence type="predicted"/>